<evidence type="ECO:0000313" key="9">
    <source>
        <dbReference type="Proteomes" id="UP001172911"/>
    </source>
</evidence>
<reference evidence="8" key="1">
    <citation type="journal article" date="2023" name="J. Hazard. Mater.">
        <title>Anaerobic biodegradation of pyrene and benzo[a]pyrene by a new sulfate-reducing Desulforamulus aquiferis strain DSA.</title>
        <authorList>
            <person name="Zhang Z."/>
            <person name="Sun J."/>
            <person name="Gong X."/>
            <person name="Wang C."/>
            <person name="Wang H."/>
        </authorList>
    </citation>
    <scope>NUCLEOTIDE SEQUENCE</scope>
    <source>
        <strain evidence="8">DSA</strain>
    </source>
</reference>
<protein>
    <recommendedName>
        <fullName evidence="6">Aminotransferase</fullName>
        <ecNumber evidence="6">2.6.1.-</ecNumber>
    </recommendedName>
</protein>
<evidence type="ECO:0000256" key="5">
    <source>
        <dbReference type="ARBA" id="ARBA00022898"/>
    </source>
</evidence>
<dbReference type="Proteomes" id="UP001172911">
    <property type="component" value="Unassembled WGS sequence"/>
</dbReference>
<evidence type="ECO:0000256" key="2">
    <source>
        <dbReference type="ARBA" id="ARBA00007441"/>
    </source>
</evidence>
<evidence type="ECO:0000256" key="1">
    <source>
        <dbReference type="ARBA" id="ARBA00001933"/>
    </source>
</evidence>
<dbReference type="AlphaFoldDB" id="A0AAW7ZHX6"/>
<gene>
    <name evidence="8" type="ORF">P6N53_17390</name>
</gene>
<dbReference type="Gene3D" id="3.40.640.10">
    <property type="entry name" value="Type I PLP-dependent aspartate aminotransferase-like (Major domain)"/>
    <property type="match status" value="1"/>
</dbReference>
<evidence type="ECO:0000256" key="4">
    <source>
        <dbReference type="ARBA" id="ARBA00022679"/>
    </source>
</evidence>
<name>A0AAW7ZHX6_9FIRM</name>
<dbReference type="InterPro" id="IPR015421">
    <property type="entry name" value="PyrdxlP-dep_Trfase_major"/>
</dbReference>
<dbReference type="PANTHER" id="PTHR46383:SF3">
    <property type="entry name" value="ASPARTATE AMINOTRANSFERASE-RELATED"/>
    <property type="match status" value="1"/>
</dbReference>
<dbReference type="EC" id="2.6.1.-" evidence="6"/>
<dbReference type="PANTHER" id="PTHR46383">
    <property type="entry name" value="ASPARTATE AMINOTRANSFERASE"/>
    <property type="match status" value="1"/>
</dbReference>
<dbReference type="SUPFAM" id="SSF53383">
    <property type="entry name" value="PLP-dependent transferases"/>
    <property type="match status" value="1"/>
</dbReference>
<dbReference type="InterPro" id="IPR015422">
    <property type="entry name" value="PyrdxlP-dep_Trfase_small"/>
</dbReference>
<keyword evidence="3 6" id="KW-0032">Aminotransferase</keyword>
<sequence length="399" mass="44087">MTDRTWSHYINPTVKAIPPSGIRRFFDLAAEMEGVISLGVGEPDFVTPWHIREACIYSLHKGSTTYTSNHGLLELREEITKYLGTQGVQYNPRSEVLVTVGVSEALDLALRTLICPGDEVLIPTPCYVSYIPCTTLAGGVPVTIPTSMEDDFRLTADKLEAAITPKSKVLLLCFPNNPTGAIMNREELLKISEVVAKHDLLVISDEIYDRLTYIGQHTCFASLPGMRDRTIVLNGFSKAYAMTGWRLGYAAAQGDFIGAMTKIHQYTMLCAPITAQMSAMEALRHGKTPMENMVAHYNRRRRLMLQGFKEIGLPCFEPGGAFYVFPYIGDTGLTSAEFAEALLLEEKVAVIPGDVFGPGGEGCVRCSYASSVEDLTEALRRLGRFLKRRNITQKQIATL</sequence>
<keyword evidence="4 6" id="KW-0808">Transferase</keyword>
<dbReference type="GO" id="GO:0008483">
    <property type="term" value="F:transaminase activity"/>
    <property type="evidence" value="ECO:0007669"/>
    <property type="project" value="UniProtKB-KW"/>
</dbReference>
<keyword evidence="9" id="KW-1185">Reference proteome</keyword>
<dbReference type="RefSeq" id="WP_304545417.1">
    <property type="nucleotide sequence ID" value="NZ_JARPTC010000030.1"/>
</dbReference>
<dbReference type="PROSITE" id="PS00105">
    <property type="entry name" value="AA_TRANSFER_CLASS_1"/>
    <property type="match status" value="1"/>
</dbReference>
<evidence type="ECO:0000259" key="7">
    <source>
        <dbReference type="Pfam" id="PF00155"/>
    </source>
</evidence>
<comment type="cofactor">
    <cofactor evidence="1 6">
        <name>pyridoxal 5'-phosphate</name>
        <dbReference type="ChEBI" id="CHEBI:597326"/>
    </cofactor>
</comment>
<dbReference type="InterPro" id="IPR050596">
    <property type="entry name" value="AspAT/PAT-like"/>
</dbReference>
<organism evidence="8 9">
    <name type="scientific">Desulforamulus aquiferis</name>
    <dbReference type="NCBI Taxonomy" id="1397668"/>
    <lineage>
        <taxon>Bacteria</taxon>
        <taxon>Bacillati</taxon>
        <taxon>Bacillota</taxon>
        <taxon>Clostridia</taxon>
        <taxon>Eubacteriales</taxon>
        <taxon>Peptococcaceae</taxon>
        <taxon>Desulforamulus</taxon>
    </lineage>
</organism>
<comment type="similarity">
    <text evidence="2 6">Belongs to the class-I pyridoxal-phosphate-dependent aminotransferase family.</text>
</comment>
<dbReference type="GO" id="GO:0030170">
    <property type="term" value="F:pyridoxal phosphate binding"/>
    <property type="evidence" value="ECO:0007669"/>
    <property type="project" value="InterPro"/>
</dbReference>
<evidence type="ECO:0000256" key="6">
    <source>
        <dbReference type="RuleBase" id="RU000481"/>
    </source>
</evidence>
<dbReference type="InterPro" id="IPR015424">
    <property type="entry name" value="PyrdxlP-dep_Trfase"/>
</dbReference>
<keyword evidence="5" id="KW-0663">Pyridoxal phosphate</keyword>
<dbReference type="FunFam" id="3.40.640.10:FF:000033">
    <property type="entry name" value="Aspartate aminotransferase"/>
    <property type="match status" value="1"/>
</dbReference>
<proteinExistence type="inferred from homology"/>
<dbReference type="Gene3D" id="3.90.1150.10">
    <property type="entry name" value="Aspartate Aminotransferase, domain 1"/>
    <property type="match status" value="1"/>
</dbReference>
<comment type="caution">
    <text evidence="8">The sequence shown here is derived from an EMBL/GenBank/DDBJ whole genome shotgun (WGS) entry which is preliminary data.</text>
</comment>
<evidence type="ECO:0000256" key="3">
    <source>
        <dbReference type="ARBA" id="ARBA00022576"/>
    </source>
</evidence>
<feature type="domain" description="Aminotransferase class I/classII large" evidence="7">
    <location>
        <begin position="34"/>
        <end position="382"/>
    </location>
</feature>
<accession>A0AAW7ZHX6</accession>
<dbReference type="Pfam" id="PF00155">
    <property type="entry name" value="Aminotran_1_2"/>
    <property type="match status" value="1"/>
</dbReference>
<dbReference type="InterPro" id="IPR004839">
    <property type="entry name" value="Aminotransferase_I/II_large"/>
</dbReference>
<dbReference type="InterPro" id="IPR004838">
    <property type="entry name" value="NHTrfase_class1_PyrdxlP-BS"/>
</dbReference>
<evidence type="ECO:0000313" key="8">
    <source>
        <dbReference type="EMBL" id="MDO7788986.1"/>
    </source>
</evidence>
<reference evidence="8" key="2">
    <citation type="submission" date="2023-03" db="EMBL/GenBank/DDBJ databases">
        <authorList>
            <person name="Zhang Z."/>
        </authorList>
    </citation>
    <scope>NUCLEOTIDE SEQUENCE</scope>
    <source>
        <strain evidence="8">DSA</strain>
    </source>
</reference>
<dbReference type="CDD" id="cd00609">
    <property type="entry name" value="AAT_like"/>
    <property type="match status" value="1"/>
</dbReference>
<dbReference type="GO" id="GO:0006520">
    <property type="term" value="P:amino acid metabolic process"/>
    <property type="evidence" value="ECO:0007669"/>
    <property type="project" value="InterPro"/>
</dbReference>
<dbReference type="EMBL" id="JARPTC010000030">
    <property type="protein sequence ID" value="MDO7788986.1"/>
    <property type="molecule type" value="Genomic_DNA"/>
</dbReference>